<evidence type="ECO:0000313" key="19">
    <source>
        <dbReference type="Proteomes" id="UP000886817"/>
    </source>
</evidence>
<keyword evidence="4 17" id="KW-0812">Transmembrane</keyword>
<feature type="transmembrane region" description="Helical" evidence="17">
    <location>
        <begin position="335"/>
        <end position="356"/>
    </location>
</feature>
<evidence type="ECO:0000256" key="2">
    <source>
        <dbReference type="ARBA" id="ARBA00022676"/>
    </source>
</evidence>
<evidence type="ECO:0000256" key="14">
    <source>
        <dbReference type="ARBA" id="ARBA00044770"/>
    </source>
</evidence>
<dbReference type="EMBL" id="DXEX01000092">
    <property type="protein sequence ID" value="HIX58856.1"/>
    <property type="molecule type" value="Genomic_DNA"/>
</dbReference>
<evidence type="ECO:0000313" key="18">
    <source>
        <dbReference type="EMBL" id="HIX58856.1"/>
    </source>
</evidence>
<dbReference type="Proteomes" id="UP000886817">
    <property type="component" value="Unassembled WGS sequence"/>
</dbReference>
<feature type="transmembrane region" description="Helical" evidence="17">
    <location>
        <begin position="73"/>
        <end position="94"/>
    </location>
</feature>
<feature type="transmembrane region" description="Helical" evidence="17">
    <location>
        <begin position="106"/>
        <end position="128"/>
    </location>
</feature>
<dbReference type="GO" id="GO:0051301">
    <property type="term" value="P:cell division"/>
    <property type="evidence" value="ECO:0007669"/>
    <property type="project" value="InterPro"/>
</dbReference>
<evidence type="ECO:0000256" key="4">
    <source>
        <dbReference type="ARBA" id="ARBA00022692"/>
    </source>
</evidence>
<evidence type="ECO:0000256" key="9">
    <source>
        <dbReference type="ARBA" id="ARBA00032370"/>
    </source>
</evidence>
<feature type="transmembrane region" description="Helical" evidence="17">
    <location>
        <begin position="47"/>
        <end position="66"/>
    </location>
</feature>
<keyword evidence="2" id="KW-0328">Glycosyltransferase</keyword>
<dbReference type="GO" id="GO:0009252">
    <property type="term" value="P:peptidoglycan biosynthetic process"/>
    <property type="evidence" value="ECO:0007669"/>
    <property type="project" value="UniProtKB-KW"/>
</dbReference>
<sequence length="365" mass="39824">MPEKKTRGKSDFILLILVLLLVVFGLVILSSTSAYNGRVKFNDPAYYLKKQLFATALGLMVMYLVSQMDYHRLAVLAPLGYLLAILLSTAVLFFGQEYNGSRRWLALGPLSFQPSEFAKVAVILFLAWRIDTTAKKTTGFWFMCKVLFLLLPVVGLVGSNNLSTAIIILGIGIVLIFIANPRYLQFVGIGVAGVCFLSVFLAMESYRLERLEIWRNPEAYEKGFQTIQGLYAIGSGGYFGKGLGSSLQKLGFVPEAQNDMIFSIICEELGLVGASLLILVFILLIWRLMVTAVHAPDLLGAMICAGIMGHMAIQVILNIAVVTNTIPNTGITLPFISYGGTSVLFLLGEMGLALSVSRHQKSGSA</sequence>
<dbReference type="Pfam" id="PF01098">
    <property type="entry name" value="FTSW_RODA_SPOVE"/>
    <property type="match status" value="1"/>
</dbReference>
<dbReference type="GO" id="GO:0032153">
    <property type="term" value="C:cell division site"/>
    <property type="evidence" value="ECO:0007669"/>
    <property type="project" value="TreeGrafter"/>
</dbReference>
<comment type="subcellular location">
    <subcellularLocation>
        <location evidence="1">Membrane</location>
        <topology evidence="1">Multi-pass membrane protein</topology>
    </subcellularLocation>
</comment>
<evidence type="ECO:0000256" key="12">
    <source>
        <dbReference type="ARBA" id="ARBA00041185"/>
    </source>
</evidence>
<comment type="function">
    <text evidence="16">Peptidoglycan polymerase that is essential for cell division.</text>
</comment>
<protein>
    <recommendedName>
        <fullName evidence="12">Probable peptidoglycan glycosyltransferase FtsW</fullName>
        <ecNumber evidence="14">2.4.99.28</ecNumber>
    </recommendedName>
    <alternativeName>
        <fullName evidence="13">Cell division protein FtsW</fullName>
    </alternativeName>
    <alternativeName>
        <fullName evidence="10">Cell wall polymerase</fullName>
    </alternativeName>
    <alternativeName>
        <fullName evidence="9">Peptidoglycan polymerase</fullName>
    </alternativeName>
</protein>
<evidence type="ECO:0000256" key="13">
    <source>
        <dbReference type="ARBA" id="ARBA00041418"/>
    </source>
</evidence>
<keyword evidence="8 17" id="KW-0472">Membrane</keyword>
<feature type="transmembrane region" description="Helical" evidence="17">
    <location>
        <begin position="140"/>
        <end position="156"/>
    </location>
</feature>
<comment type="catalytic activity">
    <reaction evidence="15">
        <text>[GlcNAc-(1-&gt;4)-Mur2Ac(oyl-L-Ala-gamma-D-Glu-L-Lys-D-Ala-D-Ala)](n)-di-trans,octa-cis-undecaprenyl diphosphate + beta-D-GlcNAc-(1-&gt;4)-Mur2Ac(oyl-L-Ala-gamma-D-Glu-L-Lys-D-Ala-D-Ala)-di-trans,octa-cis-undecaprenyl diphosphate = [GlcNAc-(1-&gt;4)-Mur2Ac(oyl-L-Ala-gamma-D-Glu-L-Lys-D-Ala-D-Ala)](n+1)-di-trans,octa-cis-undecaprenyl diphosphate + di-trans,octa-cis-undecaprenyl diphosphate + H(+)</text>
        <dbReference type="Rhea" id="RHEA:23708"/>
        <dbReference type="Rhea" id="RHEA-COMP:9602"/>
        <dbReference type="Rhea" id="RHEA-COMP:9603"/>
        <dbReference type="ChEBI" id="CHEBI:15378"/>
        <dbReference type="ChEBI" id="CHEBI:58405"/>
        <dbReference type="ChEBI" id="CHEBI:60033"/>
        <dbReference type="ChEBI" id="CHEBI:78435"/>
        <dbReference type="EC" id="2.4.99.28"/>
    </reaction>
</comment>
<evidence type="ECO:0000256" key="5">
    <source>
        <dbReference type="ARBA" id="ARBA00022960"/>
    </source>
</evidence>
<feature type="transmembrane region" description="Helical" evidence="17">
    <location>
        <begin position="260"/>
        <end position="286"/>
    </location>
</feature>
<keyword evidence="3" id="KW-0808">Transferase</keyword>
<dbReference type="PANTHER" id="PTHR30474:SF2">
    <property type="entry name" value="PEPTIDOGLYCAN GLYCOSYLTRANSFERASE FTSW-RELATED"/>
    <property type="match status" value="1"/>
</dbReference>
<evidence type="ECO:0000256" key="17">
    <source>
        <dbReference type="SAM" id="Phobius"/>
    </source>
</evidence>
<dbReference type="InterPro" id="IPR001182">
    <property type="entry name" value="FtsW/RodA"/>
</dbReference>
<name>A0A9D2B392_9FIRM</name>
<evidence type="ECO:0000256" key="15">
    <source>
        <dbReference type="ARBA" id="ARBA00049902"/>
    </source>
</evidence>
<keyword evidence="6" id="KW-0573">Peptidoglycan synthesis</keyword>
<dbReference type="GO" id="GO:0008955">
    <property type="term" value="F:peptidoglycan glycosyltransferase activity"/>
    <property type="evidence" value="ECO:0007669"/>
    <property type="project" value="UniProtKB-EC"/>
</dbReference>
<keyword evidence="7 17" id="KW-1133">Transmembrane helix</keyword>
<reference evidence="18" key="1">
    <citation type="journal article" date="2021" name="PeerJ">
        <title>Extensive microbial diversity within the chicken gut microbiome revealed by metagenomics and culture.</title>
        <authorList>
            <person name="Gilroy R."/>
            <person name="Ravi A."/>
            <person name="Getino M."/>
            <person name="Pursley I."/>
            <person name="Horton D.L."/>
            <person name="Alikhan N.F."/>
            <person name="Baker D."/>
            <person name="Gharbi K."/>
            <person name="Hall N."/>
            <person name="Watson M."/>
            <person name="Adriaenssens E.M."/>
            <person name="Foster-Nyarko E."/>
            <person name="Jarju S."/>
            <person name="Secka A."/>
            <person name="Antonio M."/>
            <person name="Oren A."/>
            <person name="Chaudhuri R.R."/>
            <person name="La Ragione R."/>
            <person name="Hildebrand F."/>
            <person name="Pallen M.J."/>
        </authorList>
    </citation>
    <scope>NUCLEOTIDE SEQUENCE</scope>
    <source>
        <strain evidence="18">ChiSjej1B19-8411</strain>
    </source>
</reference>
<feature type="transmembrane region" description="Helical" evidence="17">
    <location>
        <begin position="12"/>
        <end position="35"/>
    </location>
</feature>
<comment type="caution">
    <text evidence="18">The sequence shown here is derived from an EMBL/GenBank/DDBJ whole genome shotgun (WGS) entry which is preliminary data.</text>
</comment>
<dbReference type="GO" id="GO:0015648">
    <property type="term" value="F:lipid-linked peptidoglycan transporter activity"/>
    <property type="evidence" value="ECO:0007669"/>
    <property type="project" value="TreeGrafter"/>
</dbReference>
<proteinExistence type="inferred from homology"/>
<evidence type="ECO:0000256" key="6">
    <source>
        <dbReference type="ARBA" id="ARBA00022984"/>
    </source>
</evidence>
<dbReference type="GO" id="GO:0005886">
    <property type="term" value="C:plasma membrane"/>
    <property type="evidence" value="ECO:0007669"/>
    <property type="project" value="TreeGrafter"/>
</dbReference>
<organism evidence="18 19">
    <name type="scientific">Candidatus Blautia gallistercoris</name>
    <dbReference type="NCBI Taxonomy" id="2838490"/>
    <lineage>
        <taxon>Bacteria</taxon>
        <taxon>Bacillati</taxon>
        <taxon>Bacillota</taxon>
        <taxon>Clostridia</taxon>
        <taxon>Lachnospirales</taxon>
        <taxon>Lachnospiraceae</taxon>
        <taxon>Blautia</taxon>
    </lineage>
</organism>
<keyword evidence="5" id="KW-0133">Cell shape</keyword>
<gene>
    <name evidence="18" type="ORF">IAA45_03965</name>
</gene>
<dbReference type="PANTHER" id="PTHR30474">
    <property type="entry name" value="CELL CYCLE PROTEIN"/>
    <property type="match status" value="1"/>
</dbReference>
<accession>A0A9D2B392</accession>
<reference evidence="18" key="2">
    <citation type="submission" date="2021-04" db="EMBL/GenBank/DDBJ databases">
        <authorList>
            <person name="Gilroy R."/>
        </authorList>
    </citation>
    <scope>NUCLEOTIDE SEQUENCE</scope>
    <source>
        <strain evidence="18">ChiSjej1B19-8411</strain>
    </source>
</reference>
<evidence type="ECO:0000256" key="16">
    <source>
        <dbReference type="ARBA" id="ARBA00049966"/>
    </source>
</evidence>
<dbReference type="GO" id="GO:0008360">
    <property type="term" value="P:regulation of cell shape"/>
    <property type="evidence" value="ECO:0007669"/>
    <property type="project" value="UniProtKB-KW"/>
</dbReference>
<evidence type="ECO:0000256" key="7">
    <source>
        <dbReference type="ARBA" id="ARBA00022989"/>
    </source>
</evidence>
<evidence type="ECO:0000256" key="8">
    <source>
        <dbReference type="ARBA" id="ARBA00023136"/>
    </source>
</evidence>
<comment type="similarity">
    <text evidence="11">Belongs to the SEDS family. FtsW subfamily.</text>
</comment>
<dbReference type="EC" id="2.4.99.28" evidence="14"/>
<feature type="transmembrane region" description="Helical" evidence="17">
    <location>
        <begin position="298"/>
        <end position="323"/>
    </location>
</feature>
<evidence type="ECO:0000256" key="1">
    <source>
        <dbReference type="ARBA" id="ARBA00004141"/>
    </source>
</evidence>
<feature type="transmembrane region" description="Helical" evidence="17">
    <location>
        <begin position="186"/>
        <end position="203"/>
    </location>
</feature>
<evidence type="ECO:0000256" key="10">
    <source>
        <dbReference type="ARBA" id="ARBA00033270"/>
    </source>
</evidence>
<evidence type="ECO:0000256" key="11">
    <source>
        <dbReference type="ARBA" id="ARBA00038053"/>
    </source>
</evidence>
<evidence type="ECO:0000256" key="3">
    <source>
        <dbReference type="ARBA" id="ARBA00022679"/>
    </source>
</evidence>
<dbReference type="AlphaFoldDB" id="A0A9D2B392"/>
<feature type="transmembrane region" description="Helical" evidence="17">
    <location>
        <begin position="162"/>
        <end position="179"/>
    </location>
</feature>